<dbReference type="GO" id="GO:0016787">
    <property type="term" value="F:hydrolase activity"/>
    <property type="evidence" value="ECO:0007669"/>
    <property type="project" value="InterPro"/>
</dbReference>
<dbReference type="Gene3D" id="3.60.21.10">
    <property type="match status" value="1"/>
</dbReference>
<sequence length="308" mass="34672">MPKINKRDQFKALITADLHLSNGLPHAKPTVDGLTDRFVHQLRVLEQIKEIGISEKVDAVFILGDVFDKRLLDAVTLRYSLEAFAAMAPLDIWILPGNHDAHSETAERFVSEIFRDGVMGLDHLHFLDYEAWQPVPWLKFWALPYSSLDVMRKRLAEIRAVTAIPKESNMDILLMHQSVIDAEHLAWTCDAGLAAQEVVENFDYVFAGHFHKAQKFPGSDEDGIYTGADQGGCYIGAPMQLNFGEEGYPAELQVITFDLKGPKLFDIKSFETDAPKFYTFKLDSESSQLDSESSQLAGELSKWKSGDY</sequence>
<comment type="caution">
    <text evidence="2">The sequence shown here is derived from an EMBL/GenBank/DDBJ whole genome shotgun (WGS) entry which is preliminary data.</text>
</comment>
<evidence type="ECO:0000259" key="1">
    <source>
        <dbReference type="Pfam" id="PF00149"/>
    </source>
</evidence>
<feature type="non-terminal residue" evidence="2">
    <location>
        <position position="308"/>
    </location>
</feature>
<proteinExistence type="predicted"/>
<dbReference type="InterPro" id="IPR004843">
    <property type="entry name" value="Calcineurin-like_PHP"/>
</dbReference>
<reference evidence="2" key="1">
    <citation type="journal article" date="2015" name="Nature">
        <title>Complex archaea that bridge the gap between prokaryotes and eukaryotes.</title>
        <authorList>
            <person name="Spang A."/>
            <person name="Saw J.H."/>
            <person name="Jorgensen S.L."/>
            <person name="Zaremba-Niedzwiedzka K."/>
            <person name="Martijn J."/>
            <person name="Lind A.E."/>
            <person name="van Eijk R."/>
            <person name="Schleper C."/>
            <person name="Guy L."/>
            <person name="Ettema T.J."/>
        </authorList>
    </citation>
    <scope>NUCLEOTIDE SEQUENCE</scope>
</reference>
<name>A0A0F9KJ78_9ZZZZ</name>
<protein>
    <recommendedName>
        <fullName evidence="1">Calcineurin-like phosphoesterase domain-containing protein</fullName>
    </recommendedName>
</protein>
<dbReference type="InterPro" id="IPR029052">
    <property type="entry name" value="Metallo-depent_PP-like"/>
</dbReference>
<dbReference type="Pfam" id="PF00149">
    <property type="entry name" value="Metallophos"/>
    <property type="match status" value="1"/>
</dbReference>
<feature type="domain" description="Calcineurin-like phosphoesterase" evidence="1">
    <location>
        <begin position="11"/>
        <end position="212"/>
    </location>
</feature>
<gene>
    <name evidence="2" type="ORF">LCGC14_1627590</name>
</gene>
<dbReference type="EMBL" id="LAZR01013383">
    <property type="protein sequence ID" value="KKM22213.1"/>
    <property type="molecule type" value="Genomic_DNA"/>
</dbReference>
<accession>A0A0F9KJ78</accession>
<dbReference type="SUPFAM" id="SSF56300">
    <property type="entry name" value="Metallo-dependent phosphatases"/>
    <property type="match status" value="1"/>
</dbReference>
<dbReference type="PANTHER" id="PTHR30337">
    <property type="entry name" value="COMPONENT OF ATP-DEPENDENT DSDNA EXONUCLEASE"/>
    <property type="match status" value="1"/>
</dbReference>
<organism evidence="2">
    <name type="scientific">marine sediment metagenome</name>
    <dbReference type="NCBI Taxonomy" id="412755"/>
    <lineage>
        <taxon>unclassified sequences</taxon>
        <taxon>metagenomes</taxon>
        <taxon>ecological metagenomes</taxon>
    </lineage>
</organism>
<evidence type="ECO:0000313" key="2">
    <source>
        <dbReference type="EMBL" id="KKM22213.1"/>
    </source>
</evidence>
<dbReference type="InterPro" id="IPR050535">
    <property type="entry name" value="DNA_Repair-Maintenance_Comp"/>
</dbReference>
<dbReference type="AlphaFoldDB" id="A0A0F9KJ78"/>